<accession>A0AAV5IZL6</accession>
<proteinExistence type="predicted"/>
<protein>
    <submittedName>
        <fullName evidence="1">Uncharacterized protein</fullName>
    </submittedName>
</protein>
<dbReference type="Proteomes" id="UP001054252">
    <property type="component" value="Unassembled WGS sequence"/>
</dbReference>
<organism evidence="1 2">
    <name type="scientific">Rubroshorea leprosula</name>
    <dbReference type="NCBI Taxonomy" id="152421"/>
    <lineage>
        <taxon>Eukaryota</taxon>
        <taxon>Viridiplantae</taxon>
        <taxon>Streptophyta</taxon>
        <taxon>Embryophyta</taxon>
        <taxon>Tracheophyta</taxon>
        <taxon>Spermatophyta</taxon>
        <taxon>Magnoliopsida</taxon>
        <taxon>eudicotyledons</taxon>
        <taxon>Gunneridae</taxon>
        <taxon>Pentapetalae</taxon>
        <taxon>rosids</taxon>
        <taxon>malvids</taxon>
        <taxon>Malvales</taxon>
        <taxon>Dipterocarpaceae</taxon>
        <taxon>Rubroshorea</taxon>
    </lineage>
</organism>
<keyword evidence="2" id="KW-1185">Reference proteome</keyword>
<dbReference type="AlphaFoldDB" id="A0AAV5IZL6"/>
<evidence type="ECO:0000313" key="2">
    <source>
        <dbReference type="Proteomes" id="UP001054252"/>
    </source>
</evidence>
<sequence>MAIIIVISAQINLTAINKGEISASKEVRNHFKFPQGCGSVEFKVIDELGEMYTLKAKRRMRGDYPKEAIAGLKTYIQAKGLVEGDRITIFKEEKEVAVFGAVLGRSVRYSIRHEKAAQGGGNFTGAEAGER</sequence>
<dbReference type="EMBL" id="BPVZ01000028">
    <property type="protein sequence ID" value="GKV07793.1"/>
    <property type="molecule type" value="Genomic_DNA"/>
</dbReference>
<name>A0AAV5IZL6_9ROSI</name>
<evidence type="ECO:0000313" key="1">
    <source>
        <dbReference type="EMBL" id="GKV07793.1"/>
    </source>
</evidence>
<comment type="caution">
    <text evidence="1">The sequence shown here is derived from an EMBL/GenBank/DDBJ whole genome shotgun (WGS) entry which is preliminary data.</text>
</comment>
<reference evidence="1 2" key="1">
    <citation type="journal article" date="2021" name="Commun. Biol.">
        <title>The genome of Shorea leprosula (Dipterocarpaceae) highlights the ecological relevance of drought in aseasonal tropical rainforests.</title>
        <authorList>
            <person name="Ng K.K.S."/>
            <person name="Kobayashi M.J."/>
            <person name="Fawcett J.A."/>
            <person name="Hatakeyama M."/>
            <person name="Paape T."/>
            <person name="Ng C.H."/>
            <person name="Ang C.C."/>
            <person name="Tnah L.H."/>
            <person name="Lee C.T."/>
            <person name="Nishiyama T."/>
            <person name="Sese J."/>
            <person name="O'Brien M.J."/>
            <person name="Copetti D."/>
            <person name="Mohd Noor M.I."/>
            <person name="Ong R.C."/>
            <person name="Putra M."/>
            <person name="Sireger I.Z."/>
            <person name="Indrioko S."/>
            <person name="Kosugi Y."/>
            <person name="Izuno A."/>
            <person name="Isagi Y."/>
            <person name="Lee S.L."/>
            <person name="Shimizu K.K."/>
        </authorList>
    </citation>
    <scope>NUCLEOTIDE SEQUENCE [LARGE SCALE GENOMIC DNA]</scope>
    <source>
        <strain evidence="1">214</strain>
    </source>
</reference>
<gene>
    <name evidence="1" type="ORF">SLEP1_g19514</name>
</gene>